<evidence type="ECO:0000313" key="1">
    <source>
        <dbReference type="EMBL" id="KAH7980406.1"/>
    </source>
</evidence>
<sequence>MTVSVHQYEPGFYPGTGAVNDIGFGLGRGYSINLPLRSGASDSTFVRVVTTVIGEVRERYKPDAVVCQCGADGLSGDPLGAWNLTPDAFVQCVRLVHSWALPLLLLGGGGYAAANAARCWTAVTAALLGQELEEDIPEHHFLMMYGPGYELNLEPGFRRDLNNAAYIDNLLQVRNRRKPARSPPPPVRVPRDSKLTFKLTGPASPSAVKGCNAAKARSIAMPRAANSATAKQDVVSSDKTYVPSVSRPMRETRLDDRGSECDRRLDKNFTDVNAVTKPPAGALKVGQNAGTCDASARERQVSSCAQIQASDRQRALDDFRSGKVSILIATDLESRALDVEYLTHVFNYDYPLNIGKYLYRVQRAGRAGRGGFSVTLVTRQERMQARDLIDVLEEANQYVTQAIHIGVHMAIPWRTYCPTNMYAMADHFDAWKKRCAKETSTDCRRKDSSDDDQCRE</sequence>
<comment type="caution">
    <text evidence="1">The sequence shown here is derived from an EMBL/GenBank/DDBJ whole genome shotgun (WGS) entry which is preliminary data.</text>
</comment>
<proteinExistence type="predicted"/>
<accession>A0ACB8E1C1</accession>
<keyword evidence="2" id="KW-1185">Reference proteome</keyword>
<gene>
    <name evidence="1" type="ORF">HPB49_015749</name>
</gene>
<reference evidence="1" key="1">
    <citation type="submission" date="2020-05" db="EMBL/GenBank/DDBJ databases">
        <title>Large-scale comparative analyses of tick genomes elucidate their genetic diversity and vector capacities.</title>
        <authorList>
            <person name="Jia N."/>
            <person name="Wang J."/>
            <person name="Shi W."/>
            <person name="Du L."/>
            <person name="Sun Y."/>
            <person name="Zhan W."/>
            <person name="Jiang J."/>
            <person name="Wang Q."/>
            <person name="Zhang B."/>
            <person name="Ji P."/>
            <person name="Sakyi L.B."/>
            <person name="Cui X."/>
            <person name="Yuan T."/>
            <person name="Jiang B."/>
            <person name="Yang W."/>
            <person name="Lam T.T.-Y."/>
            <person name="Chang Q."/>
            <person name="Ding S."/>
            <person name="Wang X."/>
            <person name="Zhu J."/>
            <person name="Ruan X."/>
            <person name="Zhao L."/>
            <person name="Wei J."/>
            <person name="Que T."/>
            <person name="Du C."/>
            <person name="Cheng J."/>
            <person name="Dai P."/>
            <person name="Han X."/>
            <person name="Huang E."/>
            <person name="Gao Y."/>
            <person name="Liu J."/>
            <person name="Shao H."/>
            <person name="Ye R."/>
            <person name="Li L."/>
            <person name="Wei W."/>
            <person name="Wang X."/>
            <person name="Wang C."/>
            <person name="Yang T."/>
            <person name="Huo Q."/>
            <person name="Li W."/>
            <person name="Guo W."/>
            <person name="Chen H."/>
            <person name="Zhou L."/>
            <person name="Ni X."/>
            <person name="Tian J."/>
            <person name="Zhou Y."/>
            <person name="Sheng Y."/>
            <person name="Liu T."/>
            <person name="Pan Y."/>
            <person name="Xia L."/>
            <person name="Li J."/>
            <person name="Zhao F."/>
            <person name="Cao W."/>
        </authorList>
    </citation>
    <scope>NUCLEOTIDE SEQUENCE</scope>
    <source>
        <strain evidence="1">Dsil-2018</strain>
    </source>
</reference>
<organism evidence="1 2">
    <name type="scientific">Dermacentor silvarum</name>
    <name type="common">Tick</name>
    <dbReference type="NCBI Taxonomy" id="543639"/>
    <lineage>
        <taxon>Eukaryota</taxon>
        <taxon>Metazoa</taxon>
        <taxon>Ecdysozoa</taxon>
        <taxon>Arthropoda</taxon>
        <taxon>Chelicerata</taxon>
        <taxon>Arachnida</taxon>
        <taxon>Acari</taxon>
        <taxon>Parasitiformes</taxon>
        <taxon>Ixodida</taxon>
        <taxon>Ixodoidea</taxon>
        <taxon>Ixodidae</taxon>
        <taxon>Rhipicephalinae</taxon>
        <taxon>Dermacentor</taxon>
    </lineage>
</organism>
<protein>
    <submittedName>
        <fullName evidence="1">Uncharacterized protein</fullName>
    </submittedName>
</protein>
<dbReference type="Proteomes" id="UP000821865">
    <property type="component" value="Chromosome 1"/>
</dbReference>
<evidence type="ECO:0000313" key="2">
    <source>
        <dbReference type="Proteomes" id="UP000821865"/>
    </source>
</evidence>
<name>A0ACB8E1C1_DERSI</name>
<dbReference type="EMBL" id="CM023470">
    <property type="protein sequence ID" value="KAH7980406.1"/>
    <property type="molecule type" value="Genomic_DNA"/>
</dbReference>